<dbReference type="EMBL" id="PDCN02000012">
    <property type="protein sequence ID" value="PIB75100.1"/>
    <property type="molecule type" value="Genomic_DNA"/>
</dbReference>
<dbReference type="Pfam" id="PF17763">
    <property type="entry name" value="Asparaginase_C"/>
    <property type="match status" value="1"/>
</dbReference>
<dbReference type="STRING" id="85968.GCA_900073015_00232"/>
<dbReference type="PANTHER" id="PTHR11707:SF28">
    <property type="entry name" value="60 KDA LYSOPHOSPHOLIPASE"/>
    <property type="match status" value="1"/>
</dbReference>
<dbReference type="InterPro" id="IPR040919">
    <property type="entry name" value="Asparaginase_C"/>
</dbReference>
<dbReference type="SUPFAM" id="SSF53774">
    <property type="entry name" value="Glutaminase/Asparaginase"/>
    <property type="match status" value="1"/>
</dbReference>
<keyword evidence="10" id="KW-1185">Reference proteome</keyword>
<dbReference type="CDD" id="cd08964">
    <property type="entry name" value="L-asparaginase_II"/>
    <property type="match status" value="1"/>
</dbReference>
<dbReference type="EC" id="3.5.1.1" evidence="2"/>
<dbReference type="GO" id="GO:0006528">
    <property type="term" value="P:asparagine metabolic process"/>
    <property type="evidence" value="ECO:0007669"/>
    <property type="project" value="InterPro"/>
</dbReference>
<evidence type="ECO:0000256" key="3">
    <source>
        <dbReference type="ARBA" id="ARBA00022801"/>
    </source>
</evidence>
<accession>A0A2G5PAK4</accession>
<evidence type="ECO:0000259" key="7">
    <source>
        <dbReference type="Pfam" id="PF00710"/>
    </source>
</evidence>
<protein>
    <recommendedName>
        <fullName evidence="2">asparaginase</fullName>
        <ecNumber evidence="2">3.5.1.1</ecNumber>
    </recommendedName>
</protein>
<comment type="caution">
    <text evidence="9">The sequence shown here is derived from an EMBL/GenBank/DDBJ whole genome shotgun (WGS) entry which is preliminary data.</text>
</comment>
<dbReference type="SMART" id="SM00870">
    <property type="entry name" value="Asparaginase"/>
    <property type="match status" value="1"/>
</dbReference>
<dbReference type="SFLD" id="SFLDS00057">
    <property type="entry name" value="Glutaminase/Asparaginase"/>
    <property type="match status" value="1"/>
</dbReference>
<dbReference type="RefSeq" id="WP_090585200.1">
    <property type="nucleotide sequence ID" value="NZ_CP104302.1"/>
</dbReference>
<dbReference type="PANTHER" id="PTHR11707">
    <property type="entry name" value="L-ASPARAGINASE"/>
    <property type="match status" value="1"/>
</dbReference>
<dbReference type="PROSITE" id="PS51732">
    <property type="entry name" value="ASN_GLN_ASE_3"/>
    <property type="match status" value="1"/>
</dbReference>
<dbReference type="OrthoDB" id="9788068at2"/>
<keyword evidence="3" id="KW-0378">Hydrolase</keyword>
<dbReference type="InterPro" id="IPR037152">
    <property type="entry name" value="L-asparaginase_N_sf"/>
</dbReference>
<dbReference type="PIRSF" id="PIRSF001220">
    <property type="entry name" value="L-ASNase_gatD"/>
    <property type="match status" value="1"/>
</dbReference>
<evidence type="ECO:0000256" key="4">
    <source>
        <dbReference type="PIRSR" id="PIRSR001220-1"/>
    </source>
</evidence>
<feature type="binding site" evidence="5">
    <location>
        <begin position="86"/>
        <end position="87"/>
    </location>
    <ligand>
        <name>substrate</name>
    </ligand>
</feature>
<dbReference type="GO" id="GO:0004067">
    <property type="term" value="F:asparaginase activity"/>
    <property type="evidence" value="ECO:0007669"/>
    <property type="project" value="UniProtKB-UniRule"/>
</dbReference>
<dbReference type="InterPro" id="IPR027473">
    <property type="entry name" value="L-asparaginase_C"/>
</dbReference>
<name>A0A2G5PAK4_9MYCO</name>
<evidence type="ECO:0000256" key="6">
    <source>
        <dbReference type="PROSITE-ProRule" id="PRU10099"/>
    </source>
</evidence>
<dbReference type="InterPro" id="IPR020827">
    <property type="entry name" value="Asparaginase/glutaminase_AS1"/>
</dbReference>
<dbReference type="Gene3D" id="3.40.50.1170">
    <property type="entry name" value="L-asparaginase, N-terminal domain"/>
    <property type="match status" value="1"/>
</dbReference>
<dbReference type="InterPro" id="IPR027474">
    <property type="entry name" value="L-asparaginase_N"/>
</dbReference>
<dbReference type="InterPro" id="IPR006034">
    <property type="entry name" value="Asparaginase/glutaminase-like"/>
</dbReference>
<dbReference type="AlphaFoldDB" id="A0A2G5PAK4"/>
<feature type="binding site" evidence="5">
    <location>
        <position position="54"/>
    </location>
    <ligand>
        <name>substrate</name>
    </ligand>
</feature>
<evidence type="ECO:0000256" key="2">
    <source>
        <dbReference type="ARBA" id="ARBA00012920"/>
    </source>
</evidence>
<dbReference type="Proteomes" id="UP000230551">
    <property type="component" value="Unassembled WGS sequence"/>
</dbReference>
<evidence type="ECO:0000256" key="5">
    <source>
        <dbReference type="PIRSR" id="PIRSR001220-2"/>
    </source>
</evidence>
<gene>
    <name evidence="9" type="ORF">CQY22_010895</name>
</gene>
<feature type="domain" description="L-asparaginase N-terminal" evidence="7">
    <location>
        <begin position="3"/>
        <end position="169"/>
    </location>
</feature>
<evidence type="ECO:0000313" key="10">
    <source>
        <dbReference type="Proteomes" id="UP000230551"/>
    </source>
</evidence>
<organism evidence="9 10">
    <name type="scientific">Mycolicibacterium brumae</name>
    <dbReference type="NCBI Taxonomy" id="85968"/>
    <lineage>
        <taxon>Bacteria</taxon>
        <taxon>Bacillati</taxon>
        <taxon>Actinomycetota</taxon>
        <taxon>Actinomycetes</taxon>
        <taxon>Mycobacteriales</taxon>
        <taxon>Mycobacteriaceae</taxon>
        <taxon>Mycolicibacterium</taxon>
    </lineage>
</organism>
<comment type="similarity">
    <text evidence="1">Belongs to the asparaginase 1 family.</text>
</comment>
<proteinExistence type="inferred from homology"/>
<evidence type="ECO:0000259" key="8">
    <source>
        <dbReference type="Pfam" id="PF17763"/>
    </source>
</evidence>
<evidence type="ECO:0000313" key="9">
    <source>
        <dbReference type="EMBL" id="PIB75100.1"/>
    </source>
</evidence>
<feature type="active site" evidence="6">
    <location>
        <position position="12"/>
    </location>
</feature>
<evidence type="ECO:0000256" key="1">
    <source>
        <dbReference type="ARBA" id="ARBA00010518"/>
    </source>
</evidence>
<dbReference type="PIRSF" id="PIRSF500176">
    <property type="entry name" value="L_ASNase"/>
    <property type="match status" value="1"/>
</dbReference>
<dbReference type="InterPro" id="IPR036152">
    <property type="entry name" value="Asp/glu_Ase-like_sf"/>
</dbReference>
<dbReference type="PRINTS" id="PR00139">
    <property type="entry name" value="ASNGLNASE"/>
</dbReference>
<dbReference type="Gene3D" id="3.40.50.40">
    <property type="match status" value="1"/>
</dbReference>
<feature type="domain" description="Asparaginase/glutaminase C-terminal" evidence="8">
    <location>
        <begin position="191"/>
        <end position="298"/>
    </location>
</feature>
<dbReference type="Pfam" id="PF00710">
    <property type="entry name" value="Asparaginase"/>
    <property type="match status" value="1"/>
</dbReference>
<dbReference type="PROSITE" id="PS00144">
    <property type="entry name" value="ASN_GLN_ASE_1"/>
    <property type="match status" value="1"/>
</dbReference>
<dbReference type="InterPro" id="IPR004550">
    <property type="entry name" value="AsnASE_II"/>
</dbReference>
<sequence length="304" mass="29569">MTRIVVIATGGTISTSAGADGVKRPSHSGRELIGSLGDEFGVAIDIVELAAKDSSALVPADWDRIAAAVASAVDGGADGVVVTHGTDSMEETALWLDLTLDTAAPVVLTGSQLPADDPDADGPANLADAVGLAAEPEAGGRGVLVCLGGEVLAAVGLHKVGPVAPSGFAGALAADRPRLTVGAASAATAPRVDIVAAYPGADGAAFDGCVAAGARGIVLEAMGAGNAGPAVVEAVRRLCASGVAVVVSTRVPFGAVGAEYGPGAELVAAGAVMATSLRPPQARVLLMGVLAAGLDVAETFARWG</sequence>
<reference evidence="9 10" key="1">
    <citation type="journal article" date="2017" name="Infect. Genet. Evol.">
        <title>The new phylogeny of the genus Mycobacterium: The old and the news.</title>
        <authorList>
            <person name="Tortoli E."/>
            <person name="Fedrizzi T."/>
            <person name="Meehan C.J."/>
            <person name="Trovato A."/>
            <person name="Grottola A."/>
            <person name="Giacobazzi E."/>
            <person name="Serpini G.F."/>
            <person name="Tagliazucchi S."/>
            <person name="Fabio A."/>
            <person name="Bettua C."/>
            <person name="Bertorelli R."/>
            <person name="Frascaro F."/>
            <person name="De Sanctis V."/>
            <person name="Pecorari M."/>
            <person name="Jousson O."/>
            <person name="Segata N."/>
            <person name="Cirillo D.M."/>
        </authorList>
    </citation>
    <scope>NUCLEOTIDE SEQUENCE [LARGE SCALE GENOMIC DNA]</scope>
    <source>
        <strain evidence="9 10">CIP1034565</strain>
    </source>
</reference>
<feature type="active site" description="O-isoaspartyl threonine intermediate" evidence="4">
    <location>
        <position position="12"/>
    </location>
</feature>